<evidence type="ECO:0000256" key="1">
    <source>
        <dbReference type="SAM" id="MobiDB-lite"/>
    </source>
</evidence>
<reference evidence="2 3" key="1">
    <citation type="submission" date="2019-05" db="EMBL/GenBank/DDBJ databases">
        <title>Another draft genome of Portunus trituberculatus and its Hox gene families provides insights of decapod evolution.</title>
        <authorList>
            <person name="Jeong J.-H."/>
            <person name="Song I."/>
            <person name="Kim S."/>
            <person name="Choi T."/>
            <person name="Kim D."/>
            <person name="Ryu S."/>
            <person name="Kim W."/>
        </authorList>
    </citation>
    <scope>NUCLEOTIDE SEQUENCE [LARGE SCALE GENOMIC DNA]</scope>
    <source>
        <tissue evidence="2">Muscle</tissue>
    </source>
</reference>
<organism evidence="2 3">
    <name type="scientific">Portunus trituberculatus</name>
    <name type="common">Swimming crab</name>
    <name type="synonym">Neptunus trituberculatus</name>
    <dbReference type="NCBI Taxonomy" id="210409"/>
    <lineage>
        <taxon>Eukaryota</taxon>
        <taxon>Metazoa</taxon>
        <taxon>Ecdysozoa</taxon>
        <taxon>Arthropoda</taxon>
        <taxon>Crustacea</taxon>
        <taxon>Multicrustacea</taxon>
        <taxon>Malacostraca</taxon>
        <taxon>Eumalacostraca</taxon>
        <taxon>Eucarida</taxon>
        <taxon>Decapoda</taxon>
        <taxon>Pleocyemata</taxon>
        <taxon>Brachyura</taxon>
        <taxon>Eubrachyura</taxon>
        <taxon>Portunoidea</taxon>
        <taxon>Portunidae</taxon>
        <taxon>Portuninae</taxon>
        <taxon>Portunus</taxon>
    </lineage>
</organism>
<accession>A0A5B7DR53</accession>
<dbReference type="Proteomes" id="UP000324222">
    <property type="component" value="Unassembled WGS sequence"/>
</dbReference>
<feature type="region of interest" description="Disordered" evidence="1">
    <location>
        <begin position="41"/>
        <end position="85"/>
    </location>
</feature>
<comment type="caution">
    <text evidence="2">The sequence shown here is derived from an EMBL/GenBank/DDBJ whole genome shotgun (WGS) entry which is preliminary data.</text>
</comment>
<protein>
    <submittedName>
        <fullName evidence="2">Uncharacterized protein</fullName>
    </submittedName>
</protein>
<dbReference type="EMBL" id="VSRR010001287">
    <property type="protein sequence ID" value="MPC24081.1"/>
    <property type="molecule type" value="Genomic_DNA"/>
</dbReference>
<name>A0A5B7DR53_PORTR</name>
<evidence type="ECO:0000313" key="3">
    <source>
        <dbReference type="Proteomes" id="UP000324222"/>
    </source>
</evidence>
<proteinExistence type="predicted"/>
<sequence length="85" mass="8958">MCESQLRVDYKWAGVTAWPTPARGVQAGVLAQQEAVVVAGKARSSGTRKEEEARKGSGTTHTPAVNGATDITLLRPNTAPNHDST</sequence>
<gene>
    <name evidence="2" type="ORF">E2C01_017152</name>
</gene>
<evidence type="ECO:0000313" key="2">
    <source>
        <dbReference type="EMBL" id="MPC24081.1"/>
    </source>
</evidence>
<dbReference type="AlphaFoldDB" id="A0A5B7DR53"/>
<keyword evidence="3" id="KW-1185">Reference proteome</keyword>